<gene>
    <name evidence="1" type="ORF">LCGC14_0597980</name>
</gene>
<proteinExistence type="predicted"/>
<reference evidence="1" key="1">
    <citation type="journal article" date="2015" name="Nature">
        <title>Complex archaea that bridge the gap between prokaryotes and eukaryotes.</title>
        <authorList>
            <person name="Spang A."/>
            <person name="Saw J.H."/>
            <person name="Jorgensen S.L."/>
            <person name="Zaremba-Niedzwiedzka K."/>
            <person name="Martijn J."/>
            <person name="Lind A.E."/>
            <person name="van Eijk R."/>
            <person name="Schleper C."/>
            <person name="Guy L."/>
            <person name="Ettema T.J."/>
        </authorList>
    </citation>
    <scope>NUCLEOTIDE SEQUENCE</scope>
</reference>
<protein>
    <submittedName>
        <fullName evidence="1">Uncharacterized protein</fullName>
    </submittedName>
</protein>
<sequence length="54" mass="6372">MGKGSKRRPDQTTKEERALRERYAEGGMSFIQYERAYRKLVKQGLVKRNGRVIE</sequence>
<accession>A0A0F9RG91</accession>
<dbReference type="AlphaFoldDB" id="A0A0F9RG91"/>
<name>A0A0F9RG91_9ZZZZ</name>
<organism evidence="1">
    <name type="scientific">marine sediment metagenome</name>
    <dbReference type="NCBI Taxonomy" id="412755"/>
    <lineage>
        <taxon>unclassified sequences</taxon>
        <taxon>metagenomes</taxon>
        <taxon>ecological metagenomes</taxon>
    </lineage>
</organism>
<dbReference type="EMBL" id="LAZR01000954">
    <property type="protein sequence ID" value="KKN53839.1"/>
    <property type="molecule type" value="Genomic_DNA"/>
</dbReference>
<comment type="caution">
    <text evidence="1">The sequence shown here is derived from an EMBL/GenBank/DDBJ whole genome shotgun (WGS) entry which is preliminary data.</text>
</comment>
<evidence type="ECO:0000313" key="1">
    <source>
        <dbReference type="EMBL" id="KKN53839.1"/>
    </source>
</evidence>